<sequence length="142" mass="15970">MQVPLTNVPSVLDLYAFNIVSSGGSTLSEGYEILSQDRTNKGRLYEGDVKTITLIDEYAKQLSNSTNECRKGKCTWKGRIVVPQNKPLNLCNIEYHGSHDPEHIRTKPLRMANSIRKTITNRAINVTPSILATGYRAKFLFK</sequence>
<dbReference type="Proteomes" id="UP000266673">
    <property type="component" value="Unassembled WGS sequence"/>
</dbReference>
<proteinExistence type="predicted"/>
<organism evidence="1 2">
    <name type="scientific">Gigaspora rosea</name>
    <dbReference type="NCBI Taxonomy" id="44941"/>
    <lineage>
        <taxon>Eukaryota</taxon>
        <taxon>Fungi</taxon>
        <taxon>Fungi incertae sedis</taxon>
        <taxon>Mucoromycota</taxon>
        <taxon>Glomeromycotina</taxon>
        <taxon>Glomeromycetes</taxon>
        <taxon>Diversisporales</taxon>
        <taxon>Gigasporaceae</taxon>
        <taxon>Gigaspora</taxon>
    </lineage>
</organism>
<evidence type="ECO:0000313" key="1">
    <source>
        <dbReference type="EMBL" id="RIB13419.1"/>
    </source>
</evidence>
<evidence type="ECO:0000313" key="2">
    <source>
        <dbReference type="Proteomes" id="UP000266673"/>
    </source>
</evidence>
<gene>
    <name evidence="1" type="ORF">C2G38_2197914</name>
</gene>
<keyword evidence="2" id="KW-1185">Reference proteome</keyword>
<dbReference type="AlphaFoldDB" id="A0A397UXF6"/>
<protein>
    <submittedName>
        <fullName evidence="1">Uncharacterized protein</fullName>
    </submittedName>
</protein>
<accession>A0A397UXF6</accession>
<dbReference type="OrthoDB" id="2421217at2759"/>
<name>A0A397UXF6_9GLOM</name>
<comment type="caution">
    <text evidence="1">The sequence shown here is derived from an EMBL/GenBank/DDBJ whole genome shotgun (WGS) entry which is preliminary data.</text>
</comment>
<reference evidence="1 2" key="1">
    <citation type="submission" date="2018-06" db="EMBL/GenBank/DDBJ databases">
        <title>Comparative genomics reveals the genomic features of Rhizophagus irregularis, R. cerebriforme, R. diaphanum and Gigaspora rosea, and their symbiotic lifestyle signature.</title>
        <authorList>
            <person name="Morin E."/>
            <person name="San Clemente H."/>
            <person name="Chen E.C.H."/>
            <person name="De La Providencia I."/>
            <person name="Hainaut M."/>
            <person name="Kuo A."/>
            <person name="Kohler A."/>
            <person name="Murat C."/>
            <person name="Tang N."/>
            <person name="Roy S."/>
            <person name="Loubradou J."/>
            <person name="Henrissat B."/>
            <person name="Grigoriev I.V."/>
            <person name="Corradi N."/>
            <person name="Roux C."/>
            <person name="Martin F.M."/>
        </authorList>
    </citation>
    <scope>NUCLEOTIDE SEQUENCE [LARGE SCALE GENOMIC DNA]</scope>
    <source>
        <strain evidence="1 2">DAOM 194757</strain>
    </source>
</reference>
<dbReference type="EMBL" id="QKWP01000925">
    <property type="protein sequence ID" value="RIB13419.1"/>
    <property type="molecule type" value="Genomic_DNA"/>
</dbReference>